<evidence type="ECO:0000256" key="9">
    <source>
        <dbReference type="ARBA" id="ARBA00023026"/>
    </source>
</evidence>
<dbReference type="GO" id="GO:0006032">
    <property type="term" value="P:chitin catabolic process"/>
    <property type="evidence" value="ECO:0007669"/>
    <property type="project" value="UniProtKB-KW"/>
</dbReference>
<keyword evidence="10" id="KW-0119">Carbohydrate metabolism</keyword>
<dbReference type="InterPro" id="IPR001579">
    <property type="entry name" value="Glyco_hydro_18_chit_AS"/>
</dbReference>
<dbReference type="GO" id="GO:0008061">
    <property type="term" value="F:chitin binding"/>
    <property type="evidence" value="ECO:0007669"/>
    <property type="project" value="UniProtKB-UniRule"/>
</dbReference>
<dbReference type="GO" id="GO:0008843">
    <property type="term" value="F:endochitinase activity"/>
    <property type="evidence" value="ECO:0007669"/>
    <property type="project" value="UniProtKB-EC"/>
</dbReference>
<proteinExistence type="inferred from homology"/>
<evidence type="ECO:0000313" key="19">
    <source>
        <dbReference type="Proteomes" id="UP000286045"/>
    </source>
</evidence>
<evidence type="ECO:0000259" key="16">
    <source>
        <dbReference type="PROSITE" id="PS50941"/>
    </source>
</evidence>
<dbReference type="GO" id="GO:0005576">
    <property type="term" value="C:extracellular region"/>
    <property type="evidence" value="ECO:0007669"/>
    <property type="project" value="UniProtKB-SubCell"/>
</dbReference>
<evidence type="ECO:0000256" key="14">
    <source>
        <dbReference type="RuleBase" id="RU000489"/>
    </source>
</evidence>
<comment type="catalytic activity">
    <reaction evidence="1">
        <text>Random endo-hydrolysis of N-acetyl-beta-D-glucosaminide (1-&gt;4)-beta-linkages in chitin and chitodextrins.</text>
        <dbReference type="EC" id="3.2.1.14"/>
    </reaction>
</comment>
<protein>
    <recommendedName>
        <fullName evidence="4">chitinase</fullName>
        <ecNumber evidence="4">3.2.1.14</ecNumber>
    </recommendedName>
</protein>
<dbReference type="PROSITE" id="PS01095">
    <property type="entry name" value="GH18_1"/>
    <property type="match status" value="1"/>
</dbReference>
<feature type="signal peptide" evidence="15">
    <location>
        <begin position="1"/>
        <end position="19"/>
    </location>
</feature>
<dbReference type="SMART" id="SM00636">
    <property type="entry name" value="Glyco_18"/>
    <property type="match status" value="1"/>
</dbReference>
<dbReference type="InterPro" id="IPR011583">
    <property type="entry name" value="Chitinase_II/V-like_cat"/>
</dbReference>
<feature type="chain" id="PRO_5019526621" description="chitinase" evidence="15">
    <location>
        <begin position="20"/>
        <end position="1784"/>
    </location>
</feature>
<dbReference type="Pfam" id="PF00704">
    <property type="entry name" value="Glyco_hydro_18"/>
    <property type="match status" value="1"/>
</dbReference>
<feature type="domain" description="GH18" evidence="17">
    <location>
        <begin position="200"/>
        <end position="558"/>
    </location>
</feature>
<comment type="caution">
    <text evidence="13">Lacks conserved residue(s) required for the propagation of feature annotation.</text>
</comment>
<evidence type="ECO:0000256" key="10">
    <source>
        <dbReference type="ARBA" id="ARBA00023277"/>
    </source>
</evidence>
<dbReference type="InterPro" id="IPR017853">
    <property type="entry name" value="GH"/>
</dbReference>
<dbReference type="Gene3D" id="3.10.50.10">
    <property type="match status" value="1"/>
</dbReference>
<evidence type="ECO:0000256" key="3">
    <source>
        <dbReference type="ARBA" id="ARBA00008682"/>
    </source>
</evidence>
<evidence type="ECO:0000256" key="12">
    <source>
        <dbReference type="ARBA" id="ARBA00023326"/>
    </source>
</evidence>
<evidence type="ECO:0000256" key="11">
    <source>
        <dbReference type="ARBA" id="ARBA00023295"/>
    </source>
</evidence>
<keyword evidence="19" id="KW-1185">Reference proteome</keyword>
<evidence type="ECO:0000256" key="15">
    <source>
        <dbReference type="SAM" id="SignalP"/>
    </source>
</evidence>
<evidence type="ECO:0000256" key="7">
    <source>
        <dbReference type="ARBA" id="ARBA00022801"/>
    </source>
</evidence>
<dbReference type="InterPro" id="IPR001002">
    <property type="entry name" value="Chitin-bd_1"/>
</dbReference>
<keyword evidence="6 13" id="KW-0147">Chitin-binding</keyword>
<dbReference type="PROSITE" id="PS00026">
    <property type="entry name" value="CHIT_BIND_I_1"/>
    <property type="match status" value="1"/>
</dbReference>
<comment type="caution">
    <text evidence="18">The sequence shown here is derived from an EMBL/GenBank/DDBJ whole genome shotgun (WGS) entry which is preliminary data.</text>
</comment>
<sequence length="1784" mass="198111">MTLIRSLLLYALLPITTLAFPLDLEHKQQQPDARDLGQQPICLPIPTVLSRQEDVAAKIRPSNGVCEKDEYLAFSGTSPNPVGLGLQKREDPYACGENKPCSNGACCGKKAGFCGYGEKYCGTTDESPNEECWSNCDAHAECGRFSDPPNKTCPLNVCCSQHGFCGTTQEFCEKTDDEETSCQSNCDQPGSGASGGNVQKRVIGYYEAWNYKKKCIGMSMQDIPVGSLTHIFYSFGYIRPDTYEIIPIQDGGDQTLSEDTLKEFASLKRRNPSVKVTIALGGWTFNDNGTIWQPVFSDLSSTKEKRGRFITSLKTFMTRYGFDGVDLDWEYPGAPDRGGHDYDGENFTSLLEEMRDSFGGKYEVSFTAPTSYWYLRHFDIKGSAEAADFVNLMAYDLHGVWDSNNPIGAQVLAHTNLTEIENALNLLWRNEVEAGKINLGLGFYGRSFQLSDPSCYQPGCSFKGGASPGPCTDNSGTLSYAEIMDIIDEHNLTPYYDEEHAVKWITWGGDQWVSFDDFDTIQQKISFANGVGLGGLLIWAIDLDTKQLDALEAVIYPEQLGNIAADESTANTWEQSGKTHCRVTDCGVGTCSTGEIPVTTTQCTDENFWTGEYKVHTLCCPFASAPNSDNCHWRGGEPFCNGQCHAGEVALQSSLYGDWGKCLDGRKFYCCEAEAQVPDCRWTGCDESCDADTENELTWKYAGCAKKKKKKFCCNKEEGWQNCAWHGKPGNCFDNHCDTGWQVALSVDYEGEGENCGYSDRSRTFCCDPADGKSPFLPVPLEYLFDNPPPEEEADTDFSLKVDPTFGGTNDIPFMEDPEHAPFGFVVLTSPDELQVSLDKRDGSHWEVFDCFDAVTEGEHTVRMMCTDLSTTSNCNKIHLGHGAPGTIVEMPKGCGPGKYAVVKDMQPSANKELPHHLLKRGVEVVDTIYDLTFDYDFRRVPRDLGNTQMRIDFSNEQEYWERVVDKAAKHKKSRKRSLEEFGGSHRRWLEEEWRDDAHFGGLSTEELHKRWFGSDVVDWLKGLLNGVQGGLDISHSYSEDFILKIIDQKLSCPNYAAKLDVRAETHIDLDVNYGFTLVATLGSPIDLSNSYLYFRTRGEANAKFIVDAAVTAFFDTGDVLLFSADKFGAAFSVPGIVTIGPNFKLFGRLEGQATLGVNFESQVKLAEWDVRQTYPIANDDWDPEASKSPKKDGTQSVLDPTFEYGVSVEGHLTAHVKPTITFGIDFNQDFIKIDSCSVNLIADGHVTFHAELKVGSESSFCYGVDAGADLYATLDAPDAFKWALPKSPFPIGAIDNVQIYPTKSEDACIDLSTKRDAGLQFFDTNATTPISTRSEPNLALVEDGSSQYSVIGKRAKSYGPLLPRIDGLSCPGAVDVGDIPSCPLCGEEEDALGKRADEACDIDPYAKGTRCPTGLMDKREFEGDFFWADNETSSTAADDETGIHWLEKRDRKEIRWAYGGGTADLPCGTFKSCQSAPRSVNRWFGYRGSAKTCYLDFEKLNSGDTDTSMYVTEHVYEVQLLGIFMRWLINGAMPAGYTNAGLDWVTDIVIGGFGRTAQTPRHSQWVENSVFFEMTHGLGGDHNPGGLALAWAGMNGRKEVFFTSNSNPTSDNLRSNLLTRQNHRDTAGVFSYMRNSWIWPKFKASSQWMEQRLQEFDDTYTWGSEADEPGRPQRATGQPSAGLRDLYCFWIDFHLGSIEERGEQWWNAARPKFQAGYGSDDDGKKWLDNVFVQGGAISIQNMRFLRTTRQHARPNPSNPAIWATSNYQDLWMTGGNFGAAGPF</sequence>
<dbReference type="GO" id="GO:0000272">
    <property type="term" value="P:polysaccharide catabolic process"/>
    <property type="evidence" value="ECO:0007669"/>
    <property type="project" value="UniProtKB-KW"/>
</dbReference>
<dbReference type="SUPFAM" id="SSF57016">
    <property type="entry name" value="Plant lectins/antimicrobial peptides"/>
    <property type="match status" value="1"/>
</dbReference>
<evidence type="ECO:0000256" key="4">
    <source>
        <dbReference type="ARBA" id="ARBA00012729"/>
    </source>
</evidence>
<dbReference type="Pfam" id="PF00187">
    <property type="entry name" value="Chitin_bind_1"/>
    <property type="match status" value="1"/>
</dbReference>
<evidence type="ECO:0000256" key="6">
    <source>
        <dbReference type="ARBA" id="ARBA00022669"/>
    </source>
</evidence>
<feature type="domain" description="Chitin-binding type-1" evidence="16">
    <location>
        <begin position="139"/>
        <end position="188"/>
    </location>
</feature>
<feature type="disulfide bond" evidence="13">
    <location>
        <begin position="158"/>
        <end position="172"/>
    </location>
</feature>
<dbReference type="Gene3D" id="3.20.20.80">
    <property type="entry name" value="Glycosidases"/>
    <property type="match status" value="1"/>
</dbReference>
<keyword evidence="9" id="KW-0843">Virulence</keyword>
<evidence type="ECO:0000256" key="2">
    <source>
        <dbReference type="ARBA" id="ARBA00004613"/>
    </source>
</evidence>
<dbReference type="SMART" id="SM00270">
    <property type="entry name" value="ChtBD1"/>
    <property type="match status" value="2"/>
</dbReference>
<comment type="similarity">
    <text evidence="3">Belongs to the glycosyl hydrolase 18 family. Chitinase class V subfamily.</text>
</comment>
<accession>A0A439D0F1</accession>
<organism evidence="18 19">
    <name type="scientific">Xylaria grammica</name>
    <dbReference type="NCBI Taxonomy" id="363999"/>
    <lineage>
        <taxon>Eukaryota</taxon>
        <taxon>Fungi</taxon>
        <taxon>Dikarya</taxon>
        <taxon>Ascomycota</taxon>
        <taxon>Pezizomycotina</taxon>
        <taxon>Sordariomycetes</taxon>
        <taxon>Xylariomycetidae</taxon>
        <taxon>Xylariales</taxon>
        <taxon>Xylariaceae</taxon>
        <taxon>Xylaria</taxon>
    </lineage>
</organism>
<evidence type="ECO:0000256" key="1">
    <source>
        <dbReference type="ARBA" id="ARBA00000822"/>
    </source>
</evidence>
<dbReference type="InterPro" id="IPR036861">
    <property type="entry name" value="Endochitinase-like_sf"/>
</dbReference>
<dbReference type="PANTHER" id="PTHR47700">
    <property type="entry name" value="V CHITINASE, PUTATIVE (AFU_ORTHOLOGUE AFUA_6G13720)-RELATED"/>
    <property type="match status" value="1"/>
</dbReference>
<keyword evidence="11 14" id="KW-0326">Glycosidase</keyword>
<evidence type="ECO:0000256" key="5">
    <source>
        <dbReference type="ARBA" id="ARBA00022525"/>
    </source>
</evidence>
<comment type="subcellular location">
    <subcellularLocation>
        <location evidence="2">Secreted</location>
    </subcellularLocation>
</comment>
<evidence type="ECO:0000313" key="18">
    <source>
        <dbReference type="EMBL" id="RWA07932.1"/>
    </source>
</evidence>
<keyword evidence="15" id="KW-0732">Signal</keyword>
<dbReference type="EC" id="3.2.1.14" evidence="4"/>
<dbReference type="PROSITE" id="PS51910">
    <property type="entry name" value="GH18_2"/>
    <property type="match status" value="1"/>
</dbReference>
<dbReference type="PANTHER" id="PTHR47700:SF2">
    <property type="entry name" value="CHITINASE"/>
    <property type="match status" value="1"/>
</dbReference>
<evidence type="ECO:0000259" key="17">
    <source>
        <dbReference type="PROSITE" id="PS51910"/>
    </source>
</evidence>
<reference evidence="18 19" key="1">
    <citation type="submission" date="2018-12" db="EMBL/GenBank/DDBJ databases">
        <title>Draft genome sequence of Xylaria grammica IHI A82.</title>
        <authorList>
            <person name="Buettner E."/>
            <person name="Kellner H."/>
        </authorList>
    </citation>
    <scope>NUCLEOTIDE SEQUENCE [LARGE SCALE GENOMIC DNA]</scope>
    <source>
        <strain evidence="18 19">IHI A82</strain>
    </source>
</reference>
<dbReference type="Proteomes" id="UP000286045">
    <property type="component" value="Unassembled WGS sequence"/>
</dbReference>
<dbReference type="CDD" id="cd00035">
    <property type="entry name" value="ChtBD1"/>
    <property type="match status" value="1"/>
</dbReference>
<dbReference type="InterPro" id="IPR001223">
    <property type="entry name" value="Glyco_hydro18_cat"/>
</dbReference>
<keyword evidence="12" id="KW-0624">Polysaccharide degradation</keyword>
<dbReference type="InterPro" id="IPR053214">
    <property type="entry name" value="LysM12-like"/>
</dbReference>
<gene>
    <name evidence="18" type="ORF">EKO27_g7170</name>
</gene>
<name>A0A439D0F1_9PEZI</name>
<feature type="disulfide bond" evidence="13">
    <location>
        <begin position="182"/>
        <end position="186"/>
    </location>
</feature>
<dbReference type="SUPFAM" id="SSF54556">
    <property type="entry name" value="Chitinase insertion domain"/>
    <property type="match status" value="1"/>
</dbReference>
<feature type="disulfide bond" evidence="13">
    <location>
        <begin position="153"/>
        <end position="165"/>
    </location>
</feature>
<dbReference type="InterPro" id="IPR018371">
    <property type="entry name" value="Chitin-binding_1_CS"/>
</dbReference>
<keyword evidence="5" id="KW-0964">Secreted</keyword>
<keyword evidence="13" id="KW-1015">Disulfide bond</keyword>
<dbReference type="PROSITE" id="PS50941">
    <property type="entry name" value="CHIT_BIND_I_2"/>
    <property type="match status" value="1"/>
</dbReference>
<dbReference type="InterPro" id="IPR029070">
    <property type="entry name" value="Chitinase_insertion_sf"/>
</dbReference>
<dbReference type="SUPFAM" id="SSF51445">
    <property type="entry name" value="(Trans)glycosidases"/>
    <property type="match status" value="1"/>
</dbReference>
<keyword evidence="7 14" id="KW-0378">Hydrolase</keyword>
<dbReference type="EMBL" id="RYZI01000228">
    <property type="protein sequence ID" value="RWA07932.1"/>
    <property type="molecule type" value="Genomic_DNA"/>
</dbReference>
<dbReference type="Gene3D" id="3.30.60.10">
    <property type="entry name" value="Endochitinase-like"/>
    <property type="match status" value="1"/>
</dbReference>
<evidence type="ECO:0000256" key="13">
    <source>
        <dbReference type="PROSITE-ProRule" id="PRU00261"/>
    </source>
</evidence>
<keyword evidence="8" id="KW-0146">Chitin degradation</keyword>
<evidence type="ECO:0000256" key="8">
    <source>
        <dbReference type="ARBA" id="ARBA00023024"/>
    </source>
</evidence>
<dbReference type="STRING" id="363999.A0A439D0F1"/>